<evidence type="ECO:0000313" key="2">
    <source>
        <dbReference type="EMBL" id="PYC65737.1"/>
    </source>
</evidence>
<dbReference type="Proteomes" id="UP000248039">
    <property type="component" value="Unassembled WGS sequence"/>
</dbReference>
<protein>
    <submittedName>
        <fullName evidence="2">Uncharacterized protein</fullName>
    </submittedName>
</protein>
<feature type="compositionally biased region" description="Basic and acidic residues" evidence="1">
    <location>
        <begin position="49"/>
        <end position="64"/>
    </location>
</feature>
<organism evidence="2 3">
    <name type="scientific">Streptomyces tateyamensis</name>
    <dbReference type="NCBI Taxonomy" id="565073"/>
    <lineage>
        <taxon>Bacteria</taxon>
        <taxon>Bacillati</taxon>
        <taxon>Actinomycetota</taxon>
        <taxon>Actinomycetes</taxon>
        <taxon>Kitasatosporales</taxon>
        <taxon>Streptomycetaceae</taxon>
        <taxon>Streptomyces</taxon>
    </lineage>
</organism>
<evidence type="ECO:0000313" key="3">
    <source>
        <dbReference type="Proteomes" id="UP000248039"/>
    </source>
</evidence>
<name>A0A2V4NX71_9ACTN</name>
<evidence type="ECO:0000256" key="1">
    <source>
        <dbReference type="SAM" id="MobiDB-lite"/>
    </source>
</evidence>
<reference evidence="2 3" key="1">
    <citation type="submission" date="2018-03" db="EMBL/GenBank/DDBJ databases">
        <title>Bioinformatic expansion and discovery of thiopeptide antibiotics.</title>
        <authorList>
            <person name="Schwalen C.J."/>
            <person name="Hudson G.A."/>
            <person name="Mitchell D.A."/>
        </authorList>
    </citation>
    <scope>NUCLEOTIDE SEQUENCE [LARGE SCALE GENOMIC DNA]</scope>
    <source>
        <strain evidence="2 3">ATCC 21389</strain>
    </source>
</reference>
<accession>A0A2V4NX71</accession>
<feature type="compositionally biased region" description="Low complexity" evidence="1">
    <location>
        <begin position="69"/>
        <end position="80"/>
    </location>
</feature>
<feature type="region of interest" description="Disordered" evidence="1">
    <location>
        <begin position="1"/>
        <end position="26"/>
    </location>
</feature>
<dbReference type="AlphaFoldDB" id="A0A2V4NX71"/>
<feature type="region of interest" description="Disordered" evidence="1">
    <location>
        <begin position="49"/>
        <end position="80"/>
    </location>
</feature>
<proteinExistence type="predicted"/>
<dbReference type="RefSeq" id="WP_110673486.1">
    <property type="nucleotide sequence ID" value="NZ_PYBW01000199.1"/>
</dbReference>
<dbReference type="OrthoDB" id="4320227at2"/>
<comment type="caution">
    <text evidence="2">The sequence shown here is derived from an EMBL/GenBank/DDBJ whole genome shotgun (WGS) entry which is preliminary data.</text>
</comment>
<keyword evidence="3" id="KW-1185">Reference proteome</keyword>
<sequence length="113" mass="12601">MTLENLQQALHRARDDERTADRYADAGDETAFGIAAVICAEWQRVRDHTAKTRAERHDPDHDTALQHTPRAQPRPRYAAPGHELAGATCTAALALRGPEQAPPTRPRARRSQF</sequence>
<feature type="compositionally biased region" description="Basic and acidic residues" evidence="1">
    <location>
        <begin position="12"/>
        <end position="25"/>
    </location>
</feature>
<dbReference type="EMBL" id="PYBW01000199">
    <property type="protein sequence ID" value="PYC65737.1"/>
    <property type="molecule type" value="Genomic_DNA"/>
</dbReference>
<gene>
    <name evidence="2" type="ORF">C7C46_32320</name>
</gene>
<feature type="region of interest" description="Disordered" evidence="1">
    <location>
        <begin position="94"/>
        <end position="113"/>
    </location>
</feature>